<organism evidence="4 5">
    <name type="scientific">Alkalibacterium pelagium</name>
    <dbReference type="NCBI Taxonomy" id="426702"/>
    <lineage>
        <taxon>Bacteria</taxon>
        <taxon>Bacillati</taxon>
        <taxon>Bacillota</taxon>
        <taxon>Bacilli</taxon>
        <taxon>Lactobacillales</taxon>
        <taxon>Carnobacteriaceae</taxon>
        <taxon>Alkalibacterium</taxon>
    </lineage>
</organism>
<dbReference type="AlphaFoldDB" id="A0A1H7NL71"/>
<dbReference type="GO" id="GO:0003677">
    <property type="term" value="F:DNA binding"/>
    <property type="evidence" value="ECO:0007669"/>
    <property type="project" value="UniProtKB-UniRule"/>
</dbReference>
<evidence type="ECO:0000313" key="4">
    <source>
        <dbReference type="EMBL" id="SEL23755.1"/>
    </source>
</evidence>
<feature type="domain" description="HTH tetR-type" evidence="3">
    <location>
        <begin position="6"/>
        <end position="66"/>
    </location>
</feature>
<sequence length="192" mass="22590">MPRKRRILKHHILDAALELMREEEFDRFTARKIAECLNASTQPIYKEFKNMDDLKVNLTAYVQDKMDERIFKLEDEQLQIRDVCKNYILFSRNEGCLFAALFMGREVNASTLHEYIYEQLHLVLDRHGKAQGRSREEKDQLLDILWPAVHGFAILTAQGKYELPDEELIEKINHIVDSSVEVWSQSLPEQVN</sequence>
<feature type="DNA-binding region" description="H-T-H motif" evidence="2">
    <location>
        <begin position="29"/>
        <end position="48"/>
    </location>
</feature>
<dbReference type="InterPro" id="IPR001647">
    <property type="entry name" value="HTH_TetR"/>
</dbReference>
<keyword evidence="1 2" id="KW-0238">DNA-binding</keyword>
<name>A0A1H7NL71_9LACT</name>
<reference evidence="5" key="1">
    <citation type="submission" date="2016-10" db="EMBL/GenBank/DDBJ databases">
        <authorList>
            <person name="Varghese N."/>
            <person name="Submissions S."/>
        </authorList>
    </citation>
    <scope>NUCLEOTIDE SEQUENCE [LARGE SCALE GENOMIC DNA]</scope>
    <source>
        <strain evidence="5">DSM 19183</strain>
    </source>
</reference>
<dbReference type="RefSeq" id="WP_091482544.1">
    <property type="nucleotide sequence ID" value="NZ_BJYC01000018.1"/>
</dbReference>
<dbReference type="Pfam" id="PF00440">
    <property type="entry name" value="TetR_N"/>
    <property type="match status" value="1"/>
</dbReference>
<dbReference type="STRING" id="426702.SAMN04488099_1159"/>
<evidence type="ECO:0000256" key="2">
    <source>
        <dbReference type="PROSITE-ProRule" id="PRU00335"/>
    </source>
</evidence>
<accession>A0A1H7NL71</accession>
<gene>
    <name evidence="4" type="ORF">SAMN04488099_1159</name>
</gene>
<dbReference type="SUPFAM" id="SSF46689">
    <property type="entry name" value="Homeodomain-like"/>
    <property type="match status" value="1"/>
</dbReference>
<dbReference type="SUPFAM" id="SSF48498">
    <property type="entry name" value="Tetracyclin repressor-like, C-terminal domain"/>
    <property type="match status" value="1"/>
</dbReference>
<evidence type="ECO:0000313" key="5">
    <source>
        <dbReference type="Proteomes" id="UP000199081"/>
    </source>
</evidence>
<dbReference type="PROSITE" id="PS50977">
    <property type="entry name" value="HTH_TETR_2"/>
    <property type="match status" value="1"/>
</dbReference>
<dbReference type="InterPro" id="IPR036271">
    <property type="entry name" value="Tet_transcr_reg_TetR-rel_C_sf"/>
</dbReference>
<evidence type="ECO:0000256" key="1">
    <source>
        <dbReference type="ARBA" id="ARBA00023125"/>
    </source>
</evidence>
<keyword evidence="5" id="KW-1185">Reference proteome</keyword>
<dbReference type="OrthoDB" id="66596at2"/>
<dbReference type="InterPro" id="IPR009057">
    <property type="entry name" value="Homeodomain-like_sf"/>
</dbReference>
<dbReference type="Gene3D" id="1.10.357.10">
    <property type="entry name" value="Tetracycline Repressor, domain 2"/>
    <property type="match status" value="1"/>
</dbReference>
<proteinExistence type="predicted"/>
<dbReference type="EMBL" id="FNZU01000015">
    <property type="protein sequence ID" value="SEL23755.1"/>
    <property type="molecule type" value="Genomic_DNA"/>
</dbReference>
<evidence type="ECO:0000259" key="3">
    <source>
        <dbReference type="PROSITE" id="PS50977"/>
    </source>
</evidence>
<protein>
    <submittedName>
        <fullName evidence="4">Transcriptional regulator, TetR family</fullName>
    </submittedName>
</protein>
<dbReference type="Proteomes" id="UP000199081">
    <property type="component" value="Unassembled WGS sequence"/>
</dbReference>